<dbReference type="GO" id="GO:0046872">
    <property type="term" value="F:metal ion binding"/>
    <property type="evidence" value="ECO:0007669"/>
    <property type="project" value="UniProtKB-KW"/>
</dbReference>
<evidence type="ECO:0000259" key="13">
    <source>
        <dbReference type="Pfam" id="PF13691"/>
    </source>
</evidence>
<evidence type="ECO:0000256" key="3">
    <source>
        <dbReference type="ARBA" id="ARBA00007823"/>
    </source>
</evidence>
<comment type="cofactor">
    <cofactor evidence="2">
        <name>Zn(2+)</name>
        <dbReference type="ChEBI" id="CHEBI:29105"/>
    </cofactor>
</comment>
<evidence type="ECO:0000256" key="2">
    <source>
        <dbReference type="ARBA" id="ARBA00001947"/>
    </source>
</evidence>
<dbReference type="SUPFAM" id="SSF56281">
    <property type="entry name" value="Metallo-hydrolase/oxidoreductase"/>
    <property type="match status" value="1"/>
</dbReference>
<dbReference type="InterPro" id="IPR047151">
    <property type="entry name" value="RNZ2-like"/>
</dbReference>
<dbReference type="GO" id="GO:1990180">
    <property type="term" value="P:mitochondrial tRNA 3'-end processing"/>
    <property type="evidence" value="ECO:0007669"/>
    <property type="project" value="TreeGrafter"/>
</dbReference>
<dbReference type="InterPro" id="IPR001279">
    <property type="entry name" value="Metallo-B-lactamas"/>
</dbReference>
<evidence type="ECO:0000313" key="14">
    <source>
        <dbReference type="EMBL" id="KAF1986841.1"/>
    </source>
</evidence>
<dbReference type="EC" id="3.1.26.11" evidence="4"/>
<evidence type="ECO:0000256" key="9">
    <source>
        <dbReference type="ARBA" id="ARBA00022801"/>
    </source>
</evidence>
<sequence length="970" mass="106660">LRVLTTPTADTPGTALALQFANKSYLVGQVGEGSQRAFVQDGARMIKFDDVFLTGKSQWGNTGGLFGFLLTIADSFESRMAEAVKHKVAAAEARQRRDPKNSLPSTKPEPFIRRCVNIFGPPNINHTLATARRFIFRRNTPVNAQEFYADEPAKCARDGTRLPTWADDNIKVWAMPIVPESSSGYATSHNPRKRSFDVANDEEKGAGRLEADTERQQRDRNDQKRKGIVTEMFDSTWRLDNLVETPLHQVHMPATIFHRDTNSGTIERWTGPVPGGSERVPDMTVLVRKPWPGALVTELPPVSTAPEALSYIIRLHDIRGKFSIQAAEEHGVQNFQRTMLAAGQSIVNDRGETVTPDMVLGPARKGAGFAVVDLPGQDYVQPLLDRKEWQSEIMDGVVAICWILAPGVVGNAALRSFIAETPHLQHIISSSDVCANRLTMDNAASSAIRLSQVDFSRFPVPHFDNKTLPQQSHLADSSNSTEELSSHLSLPTGANVRSAERGLSLTLRPKVDVSTKGVIPFLSVVDVLLSSSRQVKELAEQAQREAKEDNSIAEWRESIPGSDVEIITLGTGSSLPSKYRNVSATLVRVPGFGNYLLDCGEGTLGQLKRVFAPSELKDVLKDLRMIWISHLHADHHLGTASVIKAWYETVHTRQKLEPLSSFTTEDDLKRGILDAGAPRRLAVVSGVHMLEWLAEHSQIEDIGYSHILPFMPASKGLLLHHRAVHESLGARSLYFPPYTLPNINLENLEAVHVSHCHDARAVALTFANGFKVSYSGDCRPSPKLAAIGKDSTVLIHEATFDDDMQGDARAKKHSTTGEALKVGMAMRARTVVLTHFSQRYAKLPNMESVDLDRFDLAEEAEAEEKEGDDVPVGLAEDPDASAALPEGLTDDLPPLPTPTMDPSARSTASEPPSNQSAAPVPVPRPNPSSRRIGDMRICVAFDYMRVRVGDIPIMEKYTPALLELFKAEEK</sequence>
<feature type="non-terminal residue" evidence="14">
    <location>
        <position position="1"/>
    </location>
</feature>
<dbReference type="CDD" id="cd07718">
    <property type="entry name" value="RNaseZ_ELAC1_ELAC2-C-term-like_MBL-fold"/>
    <property type="match status" value="1"/>
</dbReference>
<dbReference type="Proteomes" id="UP000800041">
    <property type="component" value="Unassembled WGS sequence"/>
</dbReference>
<feature type="domain" description="tRNase Z endonuclease" evidence="13">
    <location>
        <begin position="3"/>
        <end position="64"/>
    </location>
</feature>
<evidence type="ECO:0000256" key="11">
    <source>
        <dbReference type="SAM" id="MobiDB-lite"/>
    </source>
</evidence>
<dbReference type="Pfam" id="PF12706">
    <property type="entry name" value="Lactamase_B_2"/>
    <property type="match status" value="1"/>
</dbReference>
<accession>A0A6G1H0W1</accession>
<keyword evidence="9" id="KW-0378">Hydrolase</keyword>
<feature type="region of interest" description="Disordered" evidence="11">
    <location>
        <begin position="181"/>
        <end position="226"/>
    </location>
</feature>
<feature type="compositionally biased region" description="Acidic residues" evidence="11">
    <location>
        <begin position="860"/>
        <end position="869"/>
    </location>
</feature>
<dbReference type="OrthoDB" id="527344at2759"/>
<dbReference type="PANTHER" id="PTHR12553:SF49">
    <property type="entry name" value="ZINC PHOSPHODIESTERASE ELAC PROTEIN 2"/>
    <property type="match status" value="1"/>
</dbReference>
<keyword evidence="7" id="KW-0479">Metal-binding</keyword>
<dbReference type="InterPro" id="IPR036866">
    <property type="entry name" value="RibonucZ/Hydroxyglut_hydro"/>
</dbReference>
<dbReference type="Pfam" id="PF13691">
    <property type="entry name" value="Lactamase_B_4"/>
    <property type="match status" value="1"/>
</dbReference>
<organism evidence="14 15">
    <name type="scientific">Aulographum hederae CBS 113979</name>
    <dbReference type="NCBI Taxonomy" id="1176131"/>
    <lineage>
        <taxon>Eukaryota</taxon>
        <taxon>Fungi</taxon>
        <taxon>Dikarya</taxon>
        <taxon>Ascomycota</taxon>
        <taxon>Pezizomycotina</taxon>
        <taxon>Dothideomycetes</taxon>
        <taxon>Pleosporomycetidae</taxon>
        <taxon>Aulographales</taxon>
        <taxon>Aulographaceae</taxon>
    </lineage>
</organism>
<feature type="compositionally biased region" description="Basic and acidic residues" evidence="11">
    <location>
        <begin position="201"/>
        <end position="225"/>
    </location>
</feature>
<feature type="region of interest" description="Disordered" evidence="11">
    <location>
        <begin position="466"/>
        <end position="491"/>
    </location>
</feature>
<comment type="similarity">
    <text evidence="3">Belongs to the RNase Z family.</text>
</comment>
<dbReference type="InterPro" id="IPR027794">
    <property type="entry name" value="tRNase_Z_dom"/>
</dbReference>
<evidence type="ECO:0000256" key="1">
    <source>
        <dbReference type="ARBA" id="ARBA00000402"/>
    </source>
</evidence>
<keyword evidence="10" id="KW-0862">Zinc</keyword>
<gene>
    <name evidence="14" type="ORF">K402DRAFT_314020</name>
</gene>
<evidence type="ECO:0000259" key="12">
    <source>
        <dbReference type="Pfam" id="PF12706"/>
    </source>
</evidence>
<dbReference type="EMBL" id="ML977155">
    <property type="protein sequence ID" value="KAF1986841.1"/>
    <property type="molecule type" value="Genomic_DNA"/>
</dbReference>
<dbReference type="AlphaFoldDB" id="A0A6G1H0W1"/>
<protein>
    <recommendedName>
        <fullName evidence="4">ribonuclease Z</fullName>
        <ecNumber evidence="4">3.1.26.11</ecNumber>
    </recommendedName>
</protein>
<feature type="compositionally biased region" description="Polar residues" evidence="11">
    <location>
        <begin position="467"/>
        <end position="489"/>
    </location>
</feature>
<keyword evidence="15" id="KW-1185">Reference proteome</keyword>
<feature type="domain" description="Metallo-beta-lactamase" evidence="12">
    <location>
        <begin position="594"/>
        <end position="662"/>
    </location>
</feature>
<feature type="non-terminal residue" evidence="14">
    <location>
        <position position="970"/>
    </location>
</feature>
<comment type="catalytic activity">
    <reaction evidence="1">
        <text>Endonucleolytic cleavage of RNA, removing extra 3' nucleotides from tRNA precursor, generating 3' termini of tRNAs. A 3'-hydroxy group is left at the tRNA terminus and a 5'-phosphoryl group is left at the trailer molecule.</text>
        <dbReference type="EC" id="3.1.26.11"/>
    </reaction>
</comment>
<evidence type="ECO:0000256" key="5">
    <source>
        <dbReference type="ARBA" id="ARBA00022694"/>
    </source>
</evidence>
<evidence type="ECO:0000313" key="15">
    <source>
        <dbReference type="Proteomes" id="UP000800041"/>
    </source>
</evidence>
<evidence type="ECO:0000256" key="8">
    <source>
        <dbReference type="ARBA" id="ARBA00022759"/>
    </source>
</evidence>
<dbReference type="PANTHER" id="PTHR12553">
    <property type="entry name" value="ZINC PHOSPHODIESTERASE ELAC PROTEIN 2"/>
    <property type="match status" value="1"/>
</dbReference>
<keyword evidence="8" id="KW-0255">Endonuclease</keyword>
<name>A0A6G1H0W1_9PEZI</name>
<evidence type="ECO:0000256" key="6">
    <source>
        <dbReference type="ARBA" id="ARBA00022722"/>
    </source>
</evidence>
<dbReference type="GO" id="GO:0005739">
    <property type="term" value="C:mitochondrion"/>
    <property type="evidence" value="ECO:0007669"/>
    <property type="project" value="TreeGrafter"/>
</dbReference>
<evidence type="ECO:0000256" key="10">
    <source>
        <dbReference type="ARBA" id="ARBA00022833"/>
    </source>
</evidence>
<proteinExistence type="inferred from homology"/>
<feature type="region of interest" description="Disordered" evidence="11">
    <location>
        <begin position="860"/>
        <end position="931"/>
    </location>
</feature>
<keyword evidence="5" id="KW-0819">tRNA processing</keyword>
<reference evidence="14" key="1">
    <citation type="journal article" date="2020" name="Stud. Mycol.">
        <title>101 Dothideomycetes genomes: a test case for predicting lifestyles and emergence of pathogens.</title>
        <authorList>
            <person name="Haridas S."/>
            <person name="Albert R."/>
            <person name="Binder M."/>
            <person name="Bloem J."/>
            <person name="Labutti K."/>
            <person name="Salamov A."/>
            <person name="Andreopoulos B."/>
            <person name="Baker S."/>
            <person name="Barry K."/>
            <person name="Bills G."/>
            <person name="Bluhm B."/>
            <person name="Cannon C."/>
            <person name="Castanera R."/>
            <person name="Culley D."/>
            <person name="Daum C."/>
            <person name="Ezra D."/>
            <person name="Gonzalez J."/>
            <person name="Henrissat B."/>
            <person name="Kuo A."/>
            <person name="Liang C."/>
            <person name="Lipzen A."/>
            <person name="Lutzoni F."/>
            <person name="Magnuson J."/>
            <person name="Mondo S."/>
            <person name="Nolan M."/>
            <person name="Ohm R."/>
            <person name="Pangilinan J."/>
            <person name="Park H.-J."/>
            <person name="Ramirez L."/>
            <person name="Alfaro M."/>
            <person name="Sun H."/>
            <person name="Tritt A."/>
            <person name="Yoshinaga Y."/>
            <person name="Zwiers L.-H."/>
            <person name="Turgeon B."/>
            <person name="Goodwin S."/>
            <person name="Spatafora J."/>
            <person name="Crous P."/>
            <person name="Grigoriev I."/>
        </authorList>
    </citation>
    <scope>NUCLEOTIDE SEQUENCE</scope>
    <source>
        <strain evidence="14">CBS 113979</strain>
    </source>
</reference>
<dbReference type="GO" id="GO:0042781">
    <property type="term" value="F:3'-tRNA processing endoribonuclease activity"/>
    <property type="evidence" value="ECO:0007669"/>
    <property type="project" value="UniProtKB-EC"/>
</dbReference>
<evidence type="ECO:0000256" key="4">
    <source>
        <dbReference type="ARBA" id="ARBA00012477"/>
    </source>
</evidence>
<feature type="compositionally biased region" description="Polar residues" evidence="11">
    <location>
        <begin position="904"/>
        <end position="915"/>
    </location>
</feature>
<dbReference type="Gene3D" id="3.60.15.10">
    <property type="entry name" value="Ribonuclease Z/Hydroxyacylglutathione hydrolase-like"/>
    <property type="match status" value="2"/>
</dbReference>
<evidence type="ECO:0000256" key="7">
    <source>
        <dbReference type="ARBA" id="ARBA00022723"/>
    </source>
</evidence>
<keyword evidence="6" id="KW-0540">Nuclease</keyword>